<feature type="region of interest" description="Disordered" evidence="1">
    <location>
        <begin position="1"/>
        <end position="32"/>
    </location>
</feature>
<organism evidence="2 3">
    <name type="scientific">Kroppenstedtia eburnea</name>
    <dbReference type="NCBI Taxonomy" id="714067"/>
    <lineage>
        <taxon>Bacteria</taxon>
        <taxon>Bacillati</taxon>
        <taxon>Bacillota</taxon>
        <taxon>Bacilli</taxon>
        <taxon>Bacillales</taxon>
        <taxon>Thermoactinomycetaceae</taxon>
        <taxon>Kroppenstedtia</taxon>
    </lineage>
</organism>
<reference evidence="3" key="1">
    <citation type="submission" date="2017-01" db="EMBL/GenBank/DDBJ databases">
        <authorList>
            <person name="Varghese N."/>
            <person name="Submissions S."/>
        </authorList>
    </citation>
    <scope>NUCLEOTIDE SEQUENCE [LARGE SCALE GENOMIC DNA]</scope>
    <source>
        <strain evidence="3">DSM 45196</strain>
    </source>
</reference>
<evidence type="ECO:0000313" key="2">
    <source>
        <dbReference type="EMBL" id="SIS62678.1"/>
    </source>
</evidence>
<keyword evidence="3" id="KW-1185">Reference proteome</keyword>
<dbReference type="EMBL" id="FTOD01000003">
    <property type="protein sequence ID" value="SIS62678.1"/>
    <property type="molecule type" value="Genomic_DNA"/>
</dbReference>
<protein>
    <submittedName>
        <fullName evidence="2">Uncharacterized protein</fullName>
    </submittedName>
</protein>
<dbReference type="RefSeq" id="WP_009709669.1">
    <property type="nucleotide sequence ID" value="NZ_CP048103.1"/>
</dbReference>
<sequence length="78" mass="8248">MSKKEDLLSWERVGASPNKGSDKVIPFPAPEKSMESTVSTWTVIGNEPGAPPVTIRQVSSGFGTLKPRALLSSHGKAA</sequence>
<evidence type="ECO:0000256" key="1">
    <source>
        <dbReference type="SAM" id="MobiDB-lite"/>
    </source>
</evidence>
<proteinExistence type="predicted"/>
<dbReference type="Proteomes" id="UP000186795">
    <property type="component" value="Unassembled WGS sequence"/>
</dbReference>
<accession>A0A1N7KM68</accession>
<evidence type="ECO:0000313" key="3">
    <source>
        <dbReference type="Proteomes" id="UP000186795"/>
    </source>
</evidence>
<dbReference type="AlphaFoldDB" id="A0A1N7KM68"/>
<gene>
    <name evidence="2" type="ORF">SAMN05421790_103158</name>
</gene>
<name>A0A1N7KM68_9BACL</name>
<dbReference type="OrthoDB" id="2991692at2"/>